<dbReference type="GO" id="GO:0055085">
    <property type="term" value="P:transmembrane transport"/>
    <property type="evidence" value="ECO:0007669"/>
    <property type="project" value="InterPro"/>
</dbReference>
<dbReference type="Pfam" id="PF03544">
    <property type="entry name" value="TonB_C"/>
    <property type="match status" value="1"/>
</dbReference>
<name>A0A0S4MY54_9BACT</name>
<evidence type="ECO:0000313" key="4">
    <source>
        <dbReference type="Proteomes" id="UP000320623"/>
    </source>
</evidence>
<keyword evidence="4" id="KW-1185">Reference proteome</keyword>
<dbReference type="OrthoDB" id="9786892at2"/>
<sequence>MKDVEIKSAFYTAVVCLVIFIVMLFYKLTIEPKESVKFNEVIFAQSFEEIKQDESPDQSKTGRGLKSSIAIKTTNLPRINLPTRFTISGEEIIPSEKFAEKISDIEKPGEIAGTGHKGFFEDASLGKEIKPELGSSERGKTGIGEIKRDFGTGLKQSLSYRIEWEGKINRTKLKGELPKFPEGVNETAMVRFRVVVLPDGSIERVFPIEKSNPEFERSAFEALMTWKFNPIDQQFKQNGIVTFIFTVK</sequence>
<dbReference type="InterPro" id="IPR037682">
    <property type="entry name" value="TonB_C"/>
</dbReference>
<dbReference type="Proteomes" id="UP000320623">
    <property type="component" value="Unassembled WGS sequence"/>
</dbReference>
<keyword evidence="1" id="KW-0812">Transmembrane</keyword>
<evidence type="ECO:0000259" key="2">
    <source>
        <dbReference type="Pfam" id="PF03544"/>
    </source>
</evidence>
<protein>
    <submittedName>
        <fullName evidence="3">TonB family C-terminal domain-containing protein</fullName>
    </submittedName>
</protein>
<dbReference type="Gene3D" id="3.30.2420.10">
    <property type="entry name" value="TonB"/>
    <property type="match status" value="1"/>
</dbReference>
<dbReference type="AlphaFoldDB" id="A0A0S4MY54"/>
<keyword evidence="1" id="KW-0472">Membrane</keyword>
<feature type="domain" description="TonB C-terminal" evidence="2">
    <location>
        <begin position="187"/>
        <end position="235"/>
    </location>
</feature>
<gene>
    <name evidence="3" type="ORF">JGI1_00821</name>
</gene>
<dbReference type="EMBL" id="FAOO01000004">
    <property type="protein sequence ID" value="CUU03701.1"/>
    <property type="molecule type" value="Genomic_DNA"/>
</dbReference>
<feature type="transmembrane region" description="Helical" evidence="1">
    <location>
        <begin position="6"/>
        <end position="26"/>
    </location>
</feature>
<accession>A0A0S4MY54</accession>
<evidence type="ECO:0000256" key="1">
    <source>
        <dbReference type="SAM" id="Phobius"/>
    </source>
</evidence>
<proteinExistence type="predicted"/>
<dbReference type="STRING" id="1643428.GCA_001442855_00800"/>
<evidence type="ECO:0000313" key="3">
    <source>
        <dbReference type="EMBL" id="CUU03701.1"/>
    </source>
</evidence>
<reference evidence="4" key="1">
    <citation type="submission" date="2015-11" db="EMBL/GenBank/DDBJ databases">
        <authorList>
            <person name="Varghese N."/>
        </authorList>
    </citation>
    <scope>NUCLEOTIDE SEQUENCE [LARGE SCALE GENOMIC DNA]</scope>
</reference>
<keyword evidence="1" id="KW-1133">Transmembrane helix</keyword>
<dbReference type="RefSeq" id="WP_140944595.1">
    <property type="nucleotide sequence ID" value="NZ_FAOO01000004.1"/>
</dbReference>
<organism evidence="3 4">
    <name type="scientific">Candidatus Thermokryptus mobilis</name>
    <dbReference type="NCBI Taxonomy" id="1643428"/>
    <lineage>
        <taxon>Bacteria</taxon>
        <taxon>Pseudomonadati</taxon>
        <taxon>Candidatus Kryptoniota</taxon>
        <taxon>Candidatus Thermokryptus</taxon>
    </lineage>
</organism>
<dbReference type="SUPFAM" id="SSF74653">
    <property type="entry name" value="TolA/TonB C-terminal domain"/>
    <property type="match status" value="1"/>
</dbReference>